<evidence type="ECO:0000259" key="2">
    <source>
        <dbReference type="Pfam" id="PF01855"/>
    </source>
</evidence>
<dbReference type="CDD" id="cd07034">
    <property type="entry name" value="TPP_PYR_PFOR_IOR-alpha_like"/>
    <property type="match status" value="1"/>
</dbReference>
<sequence>MEPDAQGQKQAVLQGNEACAKGAIYAGCRFFAGYPITPSTEIIEMLSAEMQKNNGAFIQMEDEIGSACAVIGARWGGKKAMTATSGPGYTLMQEAIGFAAVTETPAVIVNVQRGGPSTGQPTLSSQQDIYQARYGSHGDYGIIVLSPSSVQEMYDFTIKAFELSERYRSPVILLSDEVVGHMREKITIYSGTKKKNEAGPGFAYSPQEDFFQGSSSLVEGQLHDEKGRRIGHMADRSGHFIEQINRKIEDHRTQLADLDTFCMEDADIAIIAYGSVARPAMNAIKLARGIKDHRLRAKLNMFRDFFKKGAPAVIHTDYSHLKVGLIKINTVWPFPQEALKKAARDISLAIVPEMNVGKYVREIERALDGIKVISMPKCGGDIHTPKELLDEILEEVGKDESALSEIY</sequence>
<dbReference type="SUPFAM" id="SSF52922">
    <property type="entry name" value="TK C-terminal domain-like"/>
    <property type="match status" value="2"/>
</dbReference>
<dbReference type="InterPro" id="IPR033412">
    <property type="entry name" value="PFOR_II"/>
</dbReference>
<evidence type="ECO:0000313" key="5">
    <source>
        <dbReference type="Proteomes" id="UP001065549"/>
    </source>
</evidence>
<dbReference type="AlphaFoldDB" id="A0A9J6QUW0"/>
<evidence type="ECO:0000259" key="3">
    <source>
        <dbReference type="Pfam" id="PF17147"/>
    </source>
</evidence>
<dbReference type="PANTHER" id="PTHR43088:SF1">
    <property type="entry name" value="SUBUNIT OF PYRUVATE:FLAVODOXIN OXIDOREDUCTASE"/>
    <property type="match status" value="1"/>
</dbReference>
<dbReference type="FunFam" id="3.40.50.970:FF:000022">
    <property type="entry name" value="2-oxoglutarate ferredoxin oxidoreductase alpha subunit"/>
    <property type="match status" value="1"/>
</dbReference>
<dbReference type="SUPFAM" id="SSF52518">
    <property type="entry name" value="Thiamin diphosphate-binding fold (THDP-binding)"/>
    <property type="match status" value="1"/>
</dbReference>
<proteinExistence type="predicted"/>
<gene>
    <name evidence="4" type="ORF">OBO34_10845</name>
</gene>
<protein>
    <submittedName>
        <fullName evidence="4">2-oxoacid:acceptor oxidoreductase subunit alpha</fullName>
        <ecNumber evidence="4">1.2.7.3</ecNumber>
    </submittedName>
</protein>
<dbReference type="PANTHER" id="PTHR43088">
    <property type="entry name" value="SUBUNIT OF PYRUVATE:FLAVODOXIN OXIDOREDUCTASE-RELATED"/>
    <property type="match status" value="1"/>
</dbReference>
<organism evidence="4 5">
    <name type="scientific">Hominibacterium faecale</name>
    <dbReference type="NCBI Taxonomy" id="2839743"/>
    <lineage>
        <taxon>Bacteria</taxon>
        <taxon>Bacillati</taxon>
        <taxon>Bacillota</taxon>
        <taxon>Clostridia</taxon>
        <taxon>Peptostreptococcales</taxon>
        <taxon>Anaerovoracaceae</taxon>
        <taxon>Hominibacterium</taxon>
    </lineage>
</organism>
<evidence type="ECO:0000256" key="1">
    <source>
        <dbReference type="ARBA" id="ARBA00023002"/>
    </source>
</evidence>
<keyword evidence="5" id="KW-1185">Reference proteome</keyword>
<feature type="domain" description="Pyruvate:ferredoxin oxidoreductase core" evidence="3">
    <location>
        <begin position="320"/>
        <end position="387"/>
    </location>
</feature>
<feature type="domain" description="Pyruvate flavodoxin/ferredoxin oxidoreductase pyrimidine binding" evidence="2">
    <location>
        <begin position="21"/>
        <end position="192"/>
    </location>
</feature>
<dbReference type="Gene3D" id="3.40.50.970">
    <property type="match status" value="1"/>
</dbReference>
<dbReference type="EMBL" id="JAOSHN010000004">
    <property type="protein sequence ID" value="MCU7378851.1"/>
    <property type="molecule type" value="Genomic_DNA"/>
</dbReference>
<evidence type="ECO:0000313" key="4">
    <source>
        <dbReference type="EMBL" id="MCU7378851.1"/>
    </source>
</evidence>
<name>A0A9J6QUW0_9FIRM</name>
<dbReference type="Pfam" id="PF17147">
    <property type="entry name" value="PFOR_II"/>
    <property type="match status" value="1"/>
</dbReference>
<dbReference type="InterPro" id="IPR009014">
    <property type="entry name" value="Transketo_C/PFOR_II"/>
</dbReference>
<comment type="caution">
    <text evidence="4">The sequence shown here is derived from an EMBL/GenBank/DDBJ whole genome shotgun (WGS) entry which is preliminary data.</text>
</comment>
<dbReference type="Pfam" id="PF01855">
    <property type="entry name" value="POR_N"/>
    <property type="match status" value="1"/>
</dbReference>
<dbReference type="Gene3D" id="3.40.50.920">
    <property type="match status" value="1"/>
</dbReference>
<keyword evidence="1 4" id="KW-0560">Oxidoreductase</keyword>
<accession>A0A9J6QUW0</accession>
<dbReference type="InterPro" id="IPR052368">
    <property type="entry name" value="2-oxoacid_oxidoreductase"/>
</dbReference>
<dbReference type="Proteomes" id="UP001065549">
    <property type="component" value="Unassembled WGS sequence"/>
</dbReference>
<dbReference type="InterPro" id="IPR029061">
    <property type="entry name" value="THDP-binding"/>
</dbReference>
<dbReference type="GO" id="GO:0047553">
    <property type="term" value="F:2-oxoglutarate synthase activity"/>
    <property type="evidence" value="ECO:0007669"/>
    <property type="project" value="UniProtKB-EC"/>
</dbReference>
<reference evidence="4" key="1">
    <citation type="submission" date="2022-09" db="EMBL/GenBank/DDBJ databases">
        <title>Culturomic study of gut microbiota in children with autism spectrum disorder.</title>
        <authorList>
            <person name="Efimov B.A."/>
            <person name="Chaplin A.V."/>
            <person name="Sokolova S.R."/>
            <person name="Pikina A.P."/>
            <person name="Korzhanova M."/>
            <person name="Belova V."/>
            <person name="Korostin D."/>
        </authorList>
    </citation>
    <scope>NUCLEOTIDE SEQUENCE</scope>
    <source>
        <strain evidence="4">ASD5510</strain>
    </source>
</reference>
<dbReference type="InterPro" id="IPR002880">
    <property type="entry name" value="Pyrv_Fd/Flavodoxin_OxRdtase_N"/>
</dbReference>
<dbReference type="RefSeq" id="WP_253021172.1">
    <property type="nucleotide sequence ID" value="NZ_JAOSHN010000004.1"/>
</dbReference>
<dbReference type="EC" id="1.2.7.3" evidence="4"/>